<evidence type="ECO:0000313" key="1">
    <source>
        <dbReference type="EMBL" id="TYJ96616.1"/>
    </source>
</evidence>
<comment type="caution">
    <text evidence="1">The sequence shown here is derived from an EMBL/GenBank/DDBJ whole genome shotgun (WGS) entry which is preliminary data.</text>
</comment>
<organism evidence="1 2">
    <name type="scientific">Cucumis melo var. makuwa</name>
    <name type="common">Oriental melon</name>
    <dbReference type="NCBI Taxonomy" id="1194695"/>
    <lineage>
        <taxon>Eukaryota</taxon>
        <taxon>Viridiplantae</taxon>
        <taxon>Streptophyta</taxon>
        <taxon>Embryophyta</taxon>
        <taxon>Tracheophyta</taxon>
        <taxon>Spermatophyta</taxon>
        <taxon>Magnoliopsida</taxon>
        <taxon>eudicotyledons</taxon>
        <taxon>Gunneridae</taxon>
        <taxon>Pentapetalae</taxon>
        <taxon>rosids</taxon>
        <taxon>fabids</taxon>
        <taxon>Cucurbitales</taxon>
        <taxon>Cucurbitaceae</taxon>
        <taxon>Benincaseae</taxon>
        <taxon>Cucumis</taxon>
    </lineage>
</organism>
<gene>
    <name evidence="1" type="ORF">E5676_scaffold464G00240</name>
</gene>
<dbReference type="AlphaFoldDB" id="A0A5D3BCG0"/>
<name>A0A5D3BCG0_CUCMM</name>
<protein>
    <submittedName>
        <fullName evidence="1">Putative mitochondrial protein</fullName>
    </submittedName>
</protein>
<proteinExistence type="predicted"/>
<sequence length="113" mass="12547">MVVSIKCTSVSHYDVCASEASMFACQQTNEYTTKLPDTTDTADSSMQKILVPTHIAKNHPSSSIIGDVHSGITTRKKEMRDYAKMVVNVCYTSTMEPTNVTTTLTNEYWILAM</sequence>
<dbReference type="EMBL" id="SSTD01019355">
    <property type="protein sequence ID" value="TYJ96616.1"/>
    <property type="molecule type" value="Genomic_DNA"/>
</dbReference>
<dbReference type="Proteomes" id="UP000321947">
    <property type="component" value="Unassembled WGS sequence"/>
</dbReference>
<reference evidence="1 2" key="1">
    <citation type="submission" date="2019-08" db="EMBL/GenBank/DDBJ databases">
        <title>Draft genome sequences of two oriental melons (Cucumis melo L. var makuwa).</title>
        <authorList>
            <person name="Kwon S.-Y."/>
        </authorList>
    </citation>
    <scope>NUCLEOTIDE SEQUENCE [LARGE SCALE GENOMIC DNA]</scope>
    <source>
        <strain evidence="2">cv. Chang Bougi</strain>
        <tissue evidence="1">Leaf</tissue>
    </source>
</reference>
<evidence type="ECO:0000313" key="2">
    <source>
        <dbReference type="Proteomes" id="UP000321947"/>
    </source>
</evidence>
<accession>A0A5D3BCG0</accession>